<keyword evidence="10 12" id="KW-0739">Sodium transport</keyword>
<dbReference type="Pfam" id="PF00858">
    <property type="entry name" value="ASC"/>
    <property type="match status" value="1"/>
</dbReference>
<dbReference type="InParanoid" id="A0A6P7H609"/>
<evidence type="ECO:0000256" key="1">
    <source>
        <dbReference type="ARBA" id="ARBA00004141"/>
    </source>
</evidence>
<evidence type="ECO:0000256" key="5">
    <source>
        <dbReference type="ARBA" id="ARBA00022692"/>
    </source>
</evidence>
<comment type="similarity">
    <text evidence="2 12">Belongs to the amiloride-sensitive sodium channel (TC 1.A.6) family.</text>
</comment>
<sequence length="106" mass="12091">ENVTTDDSSVLLNVFFSEQNQCVYLRDTIFSTVYLLSSFGGVYSLFLGCSLITVIEVFYYFTVRLTVNMKIFEKATIPSEITKKTKIPSLSQYIPPADNFTMEFLP</sequence>
<evidence type="ECO:0000313" key="14">
    <source>
        <dbReference type="RefSeq" id="XP_028153148.1"/>
    </source>
</evidence>
<evidence type="ECO:0000256" key="2">
    <source>
        <dbReference type="ARBA" id="ARBA00007193"/>
    </source>
</evidence>
<gene>
    <name evidence="14" type="primary">LOC114346605</name>
</gene>
<keyword evidence="9 13" id="KW-0472">Membrane</keyword>
<evidence type="ECO:0000256" key="11">
    <source>
        <dbReference type="ARBA" id="ARBA00023303"/>
    </source>
</evidence>
<organism evidence="14">
    <name type="scientific">Diabrotica virgifera virgifera</name>
    <name type="common">western corn rootworm</name>
    <dbReference type="NCBI Taxonomy" id="50390"/>
    <lineage>
        <taxon>Eukaryota</taxon>
        <taxon>Metazoa</taxon>
        <taxon>Ecdysozoa</taxon>
        <taxon>Arthropoda</taxon>
        <taxon>Hexapoda</taxon>
        <taxon>Insecta</taxon>
        <taxon>Pterygota</taxon>
        <taxon>Neoptera</taxon>
        <taxon>Endopterygota</taxon>
        <taxon>Coleoptera</taxon>
        <taxon>Polyphaga</taxon>
        <taxon>Cucujiformia</taxon>
        <taxon>Chrysomeloidea</taxon>
        <taxon>Chrysomelidae</taxon>
        <taxon>Galerucinae</taxon>
        <taxon>Diabroticina</taxon>
        <taxon>Diabroticites</taxon>
        <taxon>Diabrotica</taxon>
    </lineage>
</organism>
<dbReference type="AlphaFoldDB" id="A0A6P7H609"/>
<dbReference type="Gene3D" id="1.10.287.770">
    <property type="entry name" value="YojJ-like"/>
    <property type="match status" value="1"/>
</dbReference>
<reference evidence="14" key="1">
    <citation type="submission" date="2025-08" db="UniProtKB">
        <authorList>
            <consortium name="RefSeq"/>
        </authorList>
    </citation>
    <scope>IDENTIFICATION</scope>
    <source>
        <tissue evidence="14">Whole insect</tissue>
    </source>
</reference>
<evidence type="ECO:0000256" key="3">
    <source>
        <dbReference type="ARBA" id="ARBA00022448"/>
    </source>
</evidence>
<evidence type="ECO:0000256" key="9">
    <source>
        <dbReference type="ARBA" id="ARBA00023136"/>
    </source>
</evidence>
<feature type="non-terminal residue" evidence="14">
    <location>
        <position position="1"/>
    </location>
</feature>
<evidence type="ECO:0000256" key="10">
    <source>
        <dbReference type="ARBA" id="ARBA00023201"/>
    </source>
</evidence>
<name>A0A6P7H609_DIAVI</name>
<dbReference type="RefSeq" id="XP_028153148.1">
    <property type="nucleotide sequence ID" value="XM_028297347.1"/>
</dbReference>
<dbReference type="InterPro" id="IPR001873">
    <property type="entry name" value="ENaC"/>
</dbReference>
<keyword evidence="4 12" id="KW-0894">Sodium channel</keyword>
<comment type="subcellular location">
    <subcellularLocation>
        <location evidence="1">Membrane</location>
        <topology evidence="1">Multi-pass membrane protein</topology>
    </subcellularLocation>
</comment>
<keyword evidence="3 12" id="KW-0813">Transport</keyword>
<protein>
    <submittedName>
        <fullName evidence="14">Sodium channel protein Nach-like</fullName>
    </submittedName>
</protein>
<evidence type="ECO:0000256" key="12">
    <source>
        <dbReference type="RuleBase" id="RU000679"/>
    </source>
</evidence>
<keyword evidence="5 12" id="KW-0812">Transmembrane</keyword>
<evidence type="ECO:0000256" key="13">
    <source>
        <dbReference type="SAM" id="Phobius"/>
    </source>
</evidence>
<evidence type="ECO:0000256" key="7">
    <source>
        <dbReference type="ARBA" id="ARBA00023053"/>
    </source>
</evidence>
<dbReference type="GO" id="GO:0005272">
    <property type="term" value="F:sodium channel activity"/>
    <property type="evidence" value="ECO:0007669"/>
    <property type="project" value="UniProtKB-KW"/>
</dbReference>
<keyword evidence="11 12" id="KW-0407">Ion channel</keyword>
<dbReference type="PRINTS" id="PR01078">
    <property type="entry name" value="AMINACHANNEL"/>
</dbReference>
<evidence type="ECO:0000256" key="6">
    <source>
        <dbReference type="ARBA" id="ARBA00022989"/>
    </source>
</evidence>
<keyword evidence="7" id="KW-0915">Sodium</keyword>
<keyword evidence="8 12" id="KW-0406">Ion transport</keyword>
<evidence type="ECO:0000256" key="4">
    <source>
        <dbReference type="ARBA" id="ARBA00022461"/>
    </source>
</evidence>
<accession>A0A6P7H609</accession>
<feature type="transmembrane region" description="Helical" evidence="13">
    <location>
        <begin position="41"/>
        <end position="61"/>
    </location>
</feature>
<keyword evidence="6 13" id="KW-1133">Transmembrane helix</keyword>
<evidence type="ECO:0000256" key="8">
    <source>
        <dbReference type="ARBA" id="ARBA00023065"/>
    </source>
</evidence>
<dbReference type="GO" id="GO:0016020">
    <property type="term" value="C:membrane"/>
    <property type="evidence" value="ECO:0007669"/>
    <property type="project" value="UniProtKB-SubCell"/>
</dbReference>
<proteinExistence type="inferred from homology"/>